<comment type="caution">
    <text evidence="1">The sequence shown here is derived from an EMBL/GenBank/DDBJ whole genome shotgun (WGS) entry which is preliminary data.</text>
</comment>
<protein>
    <submittedName>
        <fullName evidence="1">Uncharacterized protein</fullName>
    </submittedName>
</protein>
<reference evidence="1 2" key="1">
    <citation type="submission" date="2020-08" db="EMBL/GenBank/DDBJ databases">
        <title>Genomic Encyclopedia of Type Strains, Phase IV (KMG-IV): sequencing the most valuable type-strain genomes for metagenomic binning, comparative biology and taxonomic classification.</title>
        <authorList>
            <person name="Goeker M."/>
        </authorList>
    </citation>
    <scope>NUCLEOTIDE SEQUENCE [LARGE SCALE GENOMIC DNA]</scope>
    <source>
        <strain evidence="1 2">DSM 19331</strain>
    </source>
</reference>
<accession>A0A7W6FHC1</accession>
<proteinExistence type="predicted"/>
<evidence type="ECO:0000313" key="2">
    <source>
        <dbReference type="Proteomes" id="UP000545490"/>
    </source>
</evidence>
<organism evidence="1 2">
    <name type="scientific">Rhizobium fabae</name>
    <dbReference type="NCBI Taxonomy" id="573179"/>
    <lineage>
        <taxon>Bacteria</taxon>
        <taxon>Pseudomonadati</taxon>
        <taxon>Pseudomonadota</taxon>
        <taxon>Alphaproteobacteria</taxon>
        <taxon>Hyphomicrobiales</taxon>
        <taxon>Rhizobiaceae</taxon>
        <taxon>Rhizobium/Agrobacterium group</taxon>
        <taxon>Rhizobium</taxon>
    </lineage>
</organism>
<sequence length="57" mass="6040">MSSRSGADQRLRCAGSAHATRQAEALVYSNRAWHALGPVVDAASAPVLLWPDDSATF</sequence>
<gene>
    <name evidence="1" type="ORF">GGQ65_001091</name>
</gene>
<evidence type="ECO:0000313" key="1">
    <source>
        <dbReference type="EMBL" id="MBB3913822.1"/>
    </source>
</evidence>
<dbReference type="RefSeq" id="WP_164737509.1">
    <property type="nucleotide sequence ID" value="NZ_JACIDG010000002.1"/>
</dbReference>
<dbReference type="Proteomes" id="UP000545490">
    <property type="component" value="Unassembled WGS sequence"/>
</dbReference>
<dbReference type="EMBL" id="JACIDG010000002">
    <property type="protein sequence ID" value="MBB3913822.1"/>
    <property type="molecule type" value="Genomic_DNA"/>
</dbReference>
<name>A0A7W6FHC1_9HYPH</name>
<dbReference type="AlphaFoldDB" id="A0A7W6FHC1"/>